<dbReference type="KEGG" id="puv:PUV_01150"/>
<accession>F8KUZ8</accession>
<dbReference type="Proteomes" id="UP000000495">
    <property type="component" value="Chromosome"/>
</dbReference>
<dbReference type="EMBL" id="FR872580">
    <property type="protein sequence ID" value="CCB85065.1"/>
    <property type="molecule type" value="Genomic_DNA"/>
</dbReference>
<reference evidence="1 2" key="2">
    <citation type="journal article" date="2011" name="Mol. Biol. Evol.">
        <title>Unity in variety--the pan-genome of the Chlamydiae.</title>
        <authorList>
            <person name="Collingro A."/>
            <person name="Tischler P."/>
            <person name="Weinmaier T."/>
            <person name="Penz T."/>
            <person name="Heinz E."/>
            <person name="Brunham R.C."/>
            <person name="Read T.D."/>
            <person name="Bavoil P.M."/>
            <person name="Sachse K."/>
            <person name="Kahane S."/>
            <person name="Friedman M.G."/>
            <person name="Rattei T."/>
            <person name="Myers G.S."/>
            <person name="Horn M."/>
        </authorList>
    </citation>
    <scope>NUCLEOTIDE SEQUENCE [LARGE SCALE GENOMIC DNA]</scope>
    <source>
        <strain evidence="2">UV7</strain>
    </source>
</reference>
<evidence type="ECO:0000313" key="1">
    <source>
        <dbReference type="EMBL" id="CCB85065.1"/>
    </source>
</evidence>
<keyword evidence="2" id="KW-1185">Reference proteome</keyword>
<dbReference type="STRING" id="765952.PUV_01150"/>
<name>F8KUZ8_PARAV</name>
<dbReference type="HOGENOM" id="CLU_3416922_0_0_0"/>
<organism evidence="1 2">
    <name type="scientific">Parachlamydia acanthamoebae (strain UV7)</name>
    <dbReference type="NCBI Taxonomy" id="765952"/>
    <lineage>
        <taxon>Bacteria</taxon>
        <taxon>Pseudomonadati</taxon>
        <taxon>Chlamydiota</taxon>
        <taxon>Chlamydiia</taxon>
        <taxon>Parachlamydiales</taxon>
        <taxon>Parachlamydiaceae</taxon>
        <taxon>Parachlamydia</taxon>
    </lineage>
</organism>
<reference key="1">
    <citation type="journal article" date="2011" name="Mol. Biol. Evol.">
        <title>Unity in variety -- the pan-genome of the Chlamydiae.</title>
        <authorList>
            <person name="Collingro A."/>
            <person name="Tischler P."/>
            <person name="Weinmaier T."/>
            <person name="Penz T."/>
            <person name="Heinz E."/>
            <person name="Brunham R.C."/>
            <person name="Read T.D."/>
            <person name="Bavoil P.M."/>
            <person name="Sachse K."/>
            <person name="Kahane S."/>
            <person name="Friedman M.G."/>
            <person name="Rattei T."/>
            <person name="Myers G.S.A."/>
            <person name="Horn M."/>
        </authorList>
    </citation>
    <scope>NUCLEOTIDE SEQUENCE</scope>
    <source>
        <strain>UV7</strain>
    </source>
</reference>
<evidence type="ECO:0000313" key="2">
    <source>
        <dbReference type="Proteomes" id="UP000000495"/>
    </source>
</evidence>
<sequence>MDFLRWDIKILKIDREKLCGEFFFLQ</sequence>
<protein>
    <submittedName>
        <fullName evidence="1">Uncharacterized protein</fullName>
    </submittedName>
</protein>
<gene>
    <name evidence="1" type="ordered locus">PUV_01150</name>
</gene>
<proteinExistence type="predicted"/>
<dbReference type="AlphaFoldDB" id="F8KUZ8"/>